<evidence type="ECO:0000313" key="3">
    <source>
        <dbReference type="Proteomes" id="UP001359559"/>
    </source>
</evidence>
<name>A0AAN9ILH0_CLITE</name>
<feature type="transmembrane region" description="Helical" evidence="1">
    <location>
        <begin position="48"/>
        <end position="75"/>
    </location>
</feature>
<evidence type="ECO:0000256" key="1">
    <source>
        <dbReference type="SAM" id="Phobius"/>
    </source>
</evidence>
<proteinExistence type="predicted"/>
<gene>
    <name evidence="2" type="ORF">RJT34_25650</name>
</gene>
<dbReference type="Proteomes" id="UP001359559">
    <property type="component" value="Unassembled WGS sequence"/>
</dbReference>
<sequence length="77" mass="8858">MCRKYTSLHVFLHAKTFVVEPIALLAPSSPLSNDFTHSFHIYLLSGSYIFLIWGIIVINSQIVGLWWIIVIIIVVDW</sequence>
<evidence type="ECO:0000313" key="2">
    <source>
        <dbReference type="EMBL" id="KAK7280586.1"/>
    </source>
</evidence>
<reference evidence="2 3" key="1">
    <citation type="submission" date="2024-01" db="EMBL/GenBank/DDBJ databases">
        <title>The genomes of 5 underutilized Papilionoideae crops provide insights into root nodulation and disease resistance.</title>
        <authorList>
            <person name="Yuan L."/>
        </authorList>
    </citation>
    <scope>NUCLEOTIDE SEQUENCE [LARGE SCALE GENOMIC DNA]</scope>
    <source>
        <strain evidence="2">LY-2023</strain>
        <tissue evidence="2">Leaf</tissue>
    </source>
</reference>
<protein>
    <submittedName>
        <fullName evidence="2">Uncharacterized protein</fullName>
    </submittedName>
</protein>
<keyword evidence="1" id="KW-1133">Transmembrane helix</keyword>
<organism evidence="2 3">
    <name type="scientific">Clitoria ternatea</name>
    <name type="common">Butterfly pea</name>
    <dbReference type="NCBI Taxonomy" id="43366"/>
    <lineage>
        <taxon>Eukaryota</taxon>
        <taxon>Viridiplantae</taxon>
        <taxon>Streptophyta</taxon>
        <taxon>Embryophyta</taxon>
        <taxon>Tracheophyta</taxon>
        <taxon>Spermatophyta</taxon>
        <taxon>Magnoliopsida</taxon>
        <taxon>eudicotyledons</taxon>
        <taxon>Gunneridae</taxon>
        <taxon>Pentapetalae</taxon>
        <taxon>rosids</taxon>
        <taxon>fabids</taxon>
        <taxon>Fabales</taxon>
        <taxon>Fabaceae</taxon>
        <taxon>Papilionoideae</taxon>
        <taxon>50 kb inversion clade</taxon>
        <taxon>NPAAA clade</taxon>
        <taxon>indigoferoid/millettioid clade</taxon>
        <taxon>Phaseoleae</taxon>
        <taxon>Clitoria</taxon>
    </lineage>
</organism>
<keyword evidence="1" id="KW-0472">Membrane</keyword>
<comment type="caution">
    <text evidence="2">The sequence shown here is derived from an EMBL/GenBank/DDBJ whole genome shotgun (WGS) entry which is preliminary data.</text>
</comment>
<dbReference type="EMBL" id="JAYKXN010000006">
    <property type="protein sequence ID" value="KAK7280586.1"/>
    <property type="molecule type" value="Genomic_DNA"/>
</dbReference>
<keyword evidence="3" id="KW-1185">Reference proteome</keyword>
<accession>A0AAN9ILH0</accession>
<dbReference type="AlphaFoldDB" id="A0AAN9ILH0"/>
<keyword evidence="1" id="KW-0812">Transmembrane</keyword>